<protein>
    <submittedName>
        <fullName evidence="5">Predicted dehydrogenase</fullName>
    </submittedName>
</protein>
<dbReference type="Proteomes" id="UP000182011">
    <property type="component" value="Unassembled WGS sequence"/>
</dbReference>
<proteinExistence type="predicted"/>
<dbReference type="Gene3D" id="3.30.360.10">
    <property type="entry name" value="Dihydrodipicolinate Reductase, domain 2"/>
    <property type="match status" value="1"/>
</dbReference>
<accession>A0A0P1LTL3</accession>
<accession>A0A0N7MRA3</accession>
<dbReference type="SUPFAM" id="SSF51735">
    <property type="entry name" value="NAD(P)-binding Rossmann-fold domains"/>
    <property type="match status" value="1"/>
</dbReference>
<dbReference type="GO" id="GO:0016491">
    <property type="term" value="F:oxidoreductase activity"/>
    <property type="evidence" value="ECO:0007669"/>
    <property type="project" value="UniProtKB-KW"/>
</dbReference>
<feature type="domain" description="GFO/IDH/MocA-like oxidoreductase" evidence="3">
    <location>
        <begin position="131"/>
        <end position="249"/>
    </location>
</feature>
<evidence type="ECO:0000313" key="5">
    <source>
        <dbReference type="EMBL" id="CUU00598.1"/>
    </source>
</evidence>
<dbReference type="EMBL" id="CZVI01000007">
    <property type="protein sequence ID" value="CUS83935.1"/>
    <property type="molecule type" value="Genomic_DNA"/>
</dbReference>
<dbReference type="InterPro" id="IPR000683">
    <property type="entry name" value="Gfo/Idh/MocA-like_OxRdtase_N"/>
</dbReference>
<evidence type="ECO:0000259" key="3">
    <source>
        <dbReference type="Pfam" id="PF22725"/>
    </source>
</evidence>
<keyword evidence="1" id="KW-0560">Oxidoreductase</keyword>
<organism evidence="5 6">
    <name type="scientific">Candidatus Kryptonium thompsonii</name>
    <dbReference type="NCBI Taxonomy" id="1633631"/>
    <lineage>
        <taxon>Bacteria</taxon>
        <taxon>Pseudomonadati</taxon>
        <taxon>Candidatus Kryptoniota</taxon>
        <taxon>Candidatus Kryptonium</taxon>
    </lineage>
</organism>
<dbReference type="PANTHER" id="PTHR43818">
    <property type="entry name" value="BCDNA.GH03377"/>
    <property type="match status" value="1"/>
</dbReference>
<dbReference type="AlphaFoldDB" id="A0A0N7MRA3"/>
<accession>A0A0P1L6F3</accession>
<gene>
    <name evidence="5" type="ORF">JGI4_00026</name>
    <name evidence="4" type="ORF">JGI8_00753</name>
</gene>
<accession>A0A0P1L6U7</accession>
<evidence type="ECO:0000259" key="2">
    <source>
        <dbReference type="Pfam" id="PF01408"/>
    </source>
</evidence>
<dbReference type="Proteomes" id="UP000182200">
    <property type="component" value="Unassembled WGS sequence"/>
</dbReference>
<dbReference type="SUPFAM" id="SSF55347">
    <property type="entry name" value="Glyceraldehyde-3-phosphate dehydrogenase-like, C-terminal domain"/>
    <property type="match status" value="1"/>
</dbReference>
<dbReference type="PANTHER" id="PTHR43818:SF11">
    <property type="entry name" value="BCDNA.GH03377"/>
    <property type="match status" value="1"/>
</dbReference>
<keyword evidence="7" id="KW-1185">Reference proteome</keyword>
<accession>A0A0P1MXE4</accession>
<reference evidence="5 6" key="2">
    <citation type="submission" date="2015-11" db="EMBL/GenBank/DDBJ databases">
        <authorList>
            <person name="Zhang Y."/>
            <person name="Guo Z."/>
        </authorList>
    </citation>
    <scope>NUCLEOTIDE SEQUENCE [LARGE SCALE GENOMIC DNA]</scope>
    <source>
        <strain evidence="5">JGI-4</strain>
    </source>
</reference>
<dbReference type="RefSeq" id="WP_075426541.1">
    <property type="nucleotide sequence ID" value="NZ_CZVI01000007.1"/>
</dbReference>
<dbReference type="EMBL" id="FAOP01000001">
    <property type="protein sequence ID" value="CUU00598.1"/>
    <property type="molecule type" value="Genomic_DNA"/>
</dbReference>
<accession>A0A0P1LRT2</accession>
<evidence type="ECO:0000313" key="4">
    <source>
        <dbReference type="EMBL" id="CUS83935.1"/>
    </source>
</evidence>
<dbReference type="InterPro" id="IPR055170">
    <property type="entry name" value="GFO_IDH_MocA-like_dom"/>
</dbReference>
<reference evidence="4 7" key="1">
    <citation type="submission" date="2015-11" db="EMBL/GenBank/DDBJ databases">
        <authorList>
            <person name="Varghese N."/>
        </authorList>
    </citation>
    <scope>NUCLEOTIDE SEQUENCE [LARGE SCALE GENOMIC DNA]</scope>
    <source>
        <strain evidence="4 7">JGI-8</strain>
    </source>
</reference>
<dbReference type="OrthoDB" id="9774191at2"/>
<accession>A0A0P1M1F4</accession>
<dbReference type="InterPro" id="IPR036291">
    <property type="entry name" value="NAD(P)-bd_dom_sf"/>
</dbReference>
<accession>A0A0P1LQI6</accession>
<evidence type="ECO:0000313" key="7">
    <source>
        <dbReference type="Proteomes" id="UP000182200"/>
    </source>
</evidence>
<dbReference type="STRING" id="1633631.GCA_001442925_00026"/>
<dbReference type="Pfam" id="PF01408">
    <property type="entry name" value="GFO_IDH_MocA"/>
    <property type="match status" value="1"/>
</dbReference>
<accession>A0A0P1MK38</accession>
<dbReference type="InterPro" id="IPR050463">
    <property type="entry name" value="Gfo/Idh/MocA_oxidrdct_glycsds"/>
</dbReference>
<evidence type="ECO:0000256" key="1">
    <source>
        <dbReference type="ARBA" id="ARBA00023002"/>
    </source>
</evidence>
<sequence length="336" mass="37313">MQFNVAIIGAGLIGRKRAAAISKTGIGSLRAVVDINKDAAKKLATEFGGEAESDWRKVVTRKDINIVIVSTINSVLAPISIAALESGKHVLCEKPFGRNIKEAENILKAASKKNLVIKTGFNHRFHPAVWKAKQIVDEGIIGRLLIIRSRYGHGGRPGMEKEWRTSKELCGGGELLDQGVHVIDLIRWFGGEITEVYGKVETKFWDIEVEDNAFAILKTDKDVTASFHVSWTNWKNIFSFEIFGENGYLTINGLGGNYGPETLEIGKRQKEGGRPNIEVIDFPSDDISWEREWLEFVSAIKENRQPIGNGLDGLKANKVVEAIYKSSKLNRVIVIK</sequence>
<dbReference type="Gene3D" id="3.40.50.720">
    <property type="entry name" value="NAD(P)-binding Rossmann-like Domain"/>
    <property type="match status" value="1"/>
</dbReference>
<feature type="domain" description="Gfo/Idh/MocA-like oxidoreductase N-terminal" evidence="2">
    <location>
        <begin position="3"/>
        <end position="120"/>
    </location>
</feature>
<evidence type="ECO:0000313" key="6">
    <source>
        <dbReference type="Proteomes" id="UP000182011"/>
    </source>
</evidence>
<name>A0A0N7MRA3_9BACT</name>
<dbReference type="GO" id="GO:0000166">
    <property type="term" value="F:nucleotide binding"/>
    <property type="evidence" value="ECO:0007669"/>
    <property type="project" value="InterPro"/>
</dbReference>
<dbReference type="Pfam" id="PF22725">
    <property type="entry name" value="GFO_IDH_MocA_C3"/>
    <property type="match status" value="1"/>
</dbReference>
<accession>A0A0S4MRG1</accession>